<dbReference type="PANTHER" id="PTHR40396">
    <property type="entry name" value="ATPASE-LIKE PROTEIN"/>
    <property type="match status" value="1"/>
</dbReference>
<sequence>MISRIEAFKYRCFDRLDIKLGQYHVLAGANGTGKSTLLDIPLLLGEILSQGLIPAFLESPSIGGSPRAQNLQELLHYGRGNYFGFAIEADLPEEIIIKLLADAPPTVLKDKNRHPRSIRYEIRFQIFNNIELHVTDEFLYIVPQKVSEPKEGWGIGGKRPRYWQTIIERESGLATILKQEDRSNTKISLRLEPQELALANLPRDLDKFSASIWFRNLLEKGVMRYEPSWSVLRRACPPGQPKTLRSDGANLPWLVMNLQQEQPEFFESWVEHVKMALPNIVAIEAIQREEDYHAYLKLSYWGDHVVTSSGLSYGTLHILALTILPYLPQPHRLIFLEEPENGIHPRAIEIILQSLSSVYDSQVWVSTHSPVVLAYTELESVIAMRSSRENGAEAIPGNKHPRLQDWQGSIDLGSLFAAGVLG</sequence>
<gene>
    <name evidence="2" type="ORF">H6G59_01550</name>
</gene>
<reference evidence="2 3" key="1">
    <citation type="journal article" date="2020" name="ISME J.">
        <title>Comparative genomics reveals insights into cyanobacterial evolution and habitat adaptation.</title>
        <authorList>
            <person name="Chen M.Y."/>
            <person name="Teng W.K."/>
            <person name="Zhao L."/>
            <person name="Hu C.X."/>
            <person name="Zhou Y.K."/>
            <person name="Han B.P."/>
            <person name="Song L.R."/>
            <person name="Shu W.S."/>
        </authorList>
    </citation>
    <scope>NUCLEOTIDE SEQUENCE [LARGE SCALE GENOMIC DNA]</scope>
    <source>
        <strain evidence="2 3">FACHB-196</strain>
    </source>
</reference>
<dbReference type="InterPro" id="IPR014555">
    <property type="entry name" value="RecF-like"/>
</dbReference>
<dbReference type="SUPFAM" id="SSF52540">
    <property type="entry name" value="P-loop containing nucleoside triphosphate hydrolases"/>
    <property type="match status" value="1"/>
</dbReference>
<keyword evidence="3" id="KW-1185">Reference proteome</keyword>
<evidence type="ECO:0000259" key="1">
    <source>
        <dbReference type="Pfam" id="PF13304"/>
    </source>
</evidence>
<dbReference type="Pfam" id="PF13304">
    <property type="entry name" value="AAA_21"/>
    <property type="match status" value="1"/>
</dbReference>
<dbReference type="Proteomes" id="UP000640531">
    <property type="component" value="Unassembled WGS sequence"/>
</dbReference>
<accession>A0ABR8F8T4</accession>
<dbReference type="InterPro" id="IPR003959">
    <property type="entry name" value="ATPase_AAA_core"/>
</dbReference>
<dbReference type="PANTHER" id="PTHR40396:SF1">
    <property type="entry name" value="ATPASE AAA-TYPE CORE DOMAIN-CONTAINING PROTEIN"/>
    <property type="match status" value="1"/>
</dbReference>
<dbReference type="PIRSF" id="PIRSF029347">
    <property type="entry name" value="RecF"/>
    <property type="match status" value="1"/>
</dbReference>
<evidence type="ECO:0000313" key="3">
    <source>
        <dbReference type="Proteomes" id="UP000640531"/>
    </source>
</evidence>
<dbReference type="NCBIfam" id="NF047739">
    <property type="entry name" value="antiphage_MADS3"/>
    <property type="match status" value="1"/>
</dbReference>
<evidence type="ECO:0000313" key="2">
    <source>
        <dbReference type="EMBL" id="MBD2566598.1"/>
    </source>
</evidence>
<organism evidence="2 3">
    <name type="scientific">Anabaena lutea FACHB-196</name>
    <dbReference type="NCBI Taxonomy" id="2692881"/>
    <lineage>
        <taxon>Bacteria</taxon>
        <taxon>Bacillati</taxon>
        <taxon>Cyanobacteriota</taxon>
        <taxon>Cyanophyceae</taxon>
        <taxon>Nostocales</taxon>
        <taxon>Nostocaceae</taxon>
        <taxon>Anabaena</taxon>
    </lineage>
</organism>
<comment type="caution">
    <text evidence="2">The sequence shown here is derived from an EMBL/GenBank/DDBJ whole genome shotgun (WGS) entry which is preliminary data.</text>
</comment>
<dbReference type="EMBL" id="JACJST010000001">
    <property type="protein sequence ID" value="MBD2566598.1"/>
    <property type="molecule type" value="Genomic_DNA"/>
</dbReference>
<proteinExistence type="predicted"/>
<dbReference type="Gene3D" id="3.40.50.300">
    <property type="entry name" value="P-loop containing nucleotide triphosphate hydrolases"/>
    <property type="match status" value="2"/>
</dbReference>
<protein>
    <submittedName>
        <fullName evidence="2">AAA family ATPase</fullName>
    </submittedName>
</protein>
<name>A0ABR8F8T4_9NOST</name>
<dbReference type="RefSeq" id="WP_190711413.1">
    <property type="nucleotide sequence ID" value="NZ_JACJST010000001.1"/>
</dbReference>
<dbReference type="InterPro" id="IPR027417">
    <property type="entry name" value="P-loop_NTPase"/>
</dbReference>
<feature type="domain" description="ATPase AAA-type core" evidence="1">
    <location>
        <begin position="24"/>
        <end position="374"/>
    </location>
</feature>